<dbReference type="Pfam" id="PF07378">
    <property type="entry name" value="FlbT"/>
    <property type="match status" value="1"/>
</dbReference>
<sequence>MALKVELKSGERFILGNAVITNGGGRACLLIEGDTPILREKNIMRPEATNTPAKHIYLIIQMMYLSTDPARHHGEYFALTGDLVAAAPSTVPFIDRINNLMLTGSYYKALREAEALIAHEEEILANAFSSKGL</sequence>
<reference evidence="2" key="1">
    <citation type="submission" date="2018-06" db="EMBL/GenBank/DDBJ databases">
        <authorList>
            <person name="Zhirakovskaya E."/>
        </authorList>
    </citation>
    <scope>NUCLEOTIDE SEQUENCE</scope>
</reference>
<keyword evidence="1" id="KW-0694">RNA-binding</keyword>
<dbReference type="EMBL" id="UOEM01000031">
    <property type="protein sequence ID" value="VAW11459.1"/>
    <property type="molecule type" value="Genomic_DNA"/>
</dbReference>
<evidence type="ECO:0000256" key="1">
    <source>
        <dbReference type="ARBA" id="ARBA00022884"/>
    </source>
</evidence>
<accession>A0A3B0TH16</accession>
<dbReference type="GO" id="GO:0006402">
    <property type="term" value="P:mRNA catabolic process"/>
    <property type="evidence" value="ECO:0007669"/>
    <property type="project" value="InterPro"/>
</dbReference>
<dbReference type="GO" id="GO:0048027">
    <property type="term" value="F:mRNA 5'-UTR binding"/>
    <property type="evidence" value="ECO:0007669"/>
    <property type="project" value="InterPro"/>
</dbReference>
<organism evidence="2">
    <name type="scientific">hydrothermal vent metagenome</name>
    <dbReference type="NCBI Taxonomy" id="652676"/>
    <lineage>
        <taxon>unclassified sequences</taxon>
        <taxon>metagenomes</taxon>
        <taxon>ecological metagenomes</taxon>
    </lineage>
</organism>
<name>A0A3B0TH16_9ZZZZ</name>
<proteinExistence type="predicted"/>
<dbReference type="GO" id="GO:1902209">
    <property type="term" value="P:negative regulation of bacterial-type flagellum assembly"/>
    <property type="evidence" value="ECO:0007669"/>
    <property type="project" value="InterPro"/>
</dbReference>
<gene>
    <name evidence="2" type="ORF">MNBD_ALPHA09-711</name>
</gene>
<protein>
    <recommendedName>
        <fullName evidence="3">Flagellum biosynthesis repressor protein FlbT</fullName>
    </recommendedName>
</protein>
<dbReference type="InterPro" id="IPR009967">
    <property type="entry name" value="Flagellum_FlbT"/>
</dbReference>
<dbReference type="AlphaFoldDB" id="A0A3B0TH16"/>
<evidence type="ECO:0008006" key="3">
    <source>
        <dbReference type="Google" id="ProtNLM"/>
    </source>
</evidence>
<evidence type="ECO:0000313" key="2">
    <source>
        <dbReference type="EMBL" id="VAW11459.1"/>
    </source>
</evidence>